<protein>
    <submittedName>
        <fullName evidence="2">Uncharacterized protein</fullName>
    </submittedName>
</protein>
<sequence>MPMAPYRAKATTALAVFSLLVCAWLLFLSPRRYTLSDDGGSVIDVDVGAGAGIIPAPATTRPASATPTTPSTSSTSGTLVPRAAELVVASRMQEDTRWIHQYLPEWPRNIYIVDNASAALTVPKNKGHEAMVYLTYLIDRYDTLPDVSVFIHASRFAWHNDNPDYDNVAFLRRLKVPYIRSQGYVNLRCVWVLGCPSEIRPHVDALSADELAVSTAPVNAKYIYKQAFEDLMPGEEVPAVVGVSCCSQFAVSRDAVRHRPKKDYVHMRDWLLKTPLADDLSGRVLEYSWHIIFGKESVFCPNAGECYCKVYGLCDLSCNSQDKCDNRYHFPTVATLPHGWPRIGWDGERREYEADLSFG</sequence>
<evidence type="ECO:0000313" key="2">
    <source>
        <dbReference type="EMBL" id="KAK0615147.1"/>
    </source>
</evidence>
<accession>A0AA39WGV4</accession>
<dbReference type="InterPro" id="IPR021838">
    <property type="entry name" value="DUF3431"/>
</dbReference>
<evidence type="ECO:0000256" key="1">
    <source>
        <dbReference type="SAM" id="MobiDB-lite"/>
    </source>
</evidence>
<proteinExistence type="predicted"/>
<dbReference type="PANTHER" id="PTHR37490:SF3">
    <property type="entry name" value="DUF3431 DOMAIN CONTAINING PROTEIN"/>
    <property type="match status" value="1"/>
</dbReference>
<gene>
    <name evidence="2" type="ORF">B0T17DRAFT_541196</name>
</gene>
<dbReference type="Pfam" id="PF11913">
    <property type="entry name" value="DUF3431"/>
    <property type="match status" value="1"/>
</dbReference>
<keyword evidence="3" id="KW-1185">Reference proteome</keyword>
<evidence type="ECO:0000313" key="3">
    <source>
        <dbReference type="Proteomes" id="UP001174934"/>
    </source>
</evidence>
<dbReference type="AlphaFoldDB" id="A0AA39WGV4"/>
<dbReference type="PANTHER" id="PTHR37490">
    <property type="entry name" value="EXPRESSED PROTEIN"/>
    <property type="match status" value="1"/>
</dbReference>
<dbReference type="Proteomes" id="UP001174934">
    <property type="component" value="Unassembled WGS sequence"/>
</dbReference>
<comment type="caution">
    <text evidence="2">The sequence shown here is derived from an EMBL/GenBank/DDBJ whole genome shotgun (WGS) entry which is preliminary data.</text>
</comment>
<feature type="region of interest" description="Disordered" evidence="1">
    <location>
        <begin position="56"/>
        <end position="77"/>
    </location>
</feature>
<organism evidence="2 3">
    <name type="scientific">Bombardia bombarda</name>
    <dbReference type="NCBI Taxonomy" id="252184"/>
    <lineage>
        <taxon>Eukaryota</taxon>
        <taxon>Fungi</taxon>
        <taxon>Dikarya</taxon>
        <taxon>Ascomycota</taxon>
        <taxon>Pezizomycotina</taxon>
        <taxon>Sordariomycetes</taxon>
        <taxon>Sordariomycetidae</taxon>
        <taxon>Sordariales</taxon>
        <taxon>Lasiosphaeriaceae</taxon>
        <taxon>Bombardia</taxon>
    </lineage>
</organism>
<reference evidence="2" key="1">
    <citation type="submission" date="2023-06" db="EMBL/GenBank/DDBJ databases">
        <title>Genome-scale phylogeny and comparative genomics of the fungal order Sordariales.</title>
        <authorList>
            <consortium name="Lawrence Berkeley National Laboratory"/>
            <person name="Hensen N."/>
            <person name="Bonometti L."/>
            <person name="Westerberg I."/>
            <person name="Brannstrom I.O."/>
            <person name="Guillou S."/>
            <person name="Cros-Aarteil S."/>
            <person name="Calhoun S."/>
            <person name="Haridas S."/>
            <person name="Kuo A."/>
            <person name="Mondo S."/>
            <person name="Pangilinan J."/>
            <person name="Riley R."/>
            <person name="LaButti K."/>
            <person name="Andreopoulos B."/>
            <person name="Lipzen A."/>
            <person name="Chen C."/>
            <person name="Yanf M."/>
            <person name="Daum C."/>
            <person name="Ng V."/>
            <person name="Clum A."/>
            <person name="Steindorff A."/>
            <person name="Ohm R."/>
            <person name="Martin F."/>
            <person name="Silar P."/>
            <person name="Natvig D."/>
            <person name="Lalanne C."/>
            <person name="Gautier V."/>
            <person name="Ament-velasquez S.L."/>
            <person name="Kruys A."/>
            <person name="Hutchinson M.I."/>
            <person name="Powell A.J."/>
            <person name="Barry K."/>
            <person name="Miller A.N."/>
            <person name="Grigoriev I.V."/>
            <person name="Debuchy R."/>
            <person name="Gladieux P."/>
            <person name="Thoren M.H."/>
            <person name="Johannesson H."/>
        </authorList>
    </citation>
    <scope>NUCLEOTIDE SEQUENCE</scope>
    <source>
        <strain evidence="2">SMH3391-2</strain>
    </source>
</reference>
<dbReference type="EMBL" id="JAULSR010000007">
    <property type="protein sequence ID" value="KAK0615147.1"/>
    <property type="molecule type" value="Genomic_DNA"/>
</dbReference>
<name>A0AA39WGV4_9PEZI</name>